<organism evidence="2 3">
    <name type="scientific">Kibdelosporangium aridum</name>
    <dbReference type="NCBI Taxonomy" id="2030"/>
    <lineage>
        <taxon>Bacteria</taxon>
        <taxon>Bacillati</taxon>
        <taxon>Actinomycetota</taxon>
        <taxon>Actinomycetes</taxon>
        <taxon>Pseudonocardiales</taxon>
        <taxon>Pseudonocardiaceae</taxon>
        <taxon>Kibdelosporangium</taxon>
    </lineage>
</organism>
<reference evidence="2 3" key="1">
    <citation type="submission" date="2017-04" db="EMBL/GenBank/DDBJ databases">
        <authorList>
            <person name="Afonso C.L."/>
            <person name="Miller P.J."/>
            <person name="Scott M.A."/>
            <person name="Spackman E."/>
            <person name="Goraichik I."/>
            <person name="Dimitrov K.M."/>
            <person name="Suarez D.L."/>
            <person name="Swayne D.E."/>
        </authorList>
    </citation>
    <scope>NUCLEOTIDE SEQUENCE [LARGE SCALE GENOMIC DNA]</scope>
    <source>
        <strain evidence="2 3">DSM 43828</strain>
    </source>
</reference>
<proteinExistence type="predicted"/>
<feature type="region of interest" description="Disordered" evidence="1">
    <location>
        <begin position="1"/>
        <end position="23"/>
    </location>
</feature>
<sequence length="101" mass="10416">MRRSGVAGGAADPKRGLGFAGGVTDPRRGLGPIGGAVAGLMIAILDLEIIGRRYPAIRDLPRIPQYLDHMLFGALVVRGRGGSAASASNPTVPSTSGRRPR</sequence>
<keyword evidence="3" id="KW-1185">Reference proteome</keyword>
<evidence type="ECO:0000313" key="3">
    <source>
        <dbReference type="Proteomes" id="UP000192674"/>
    </source>
</evidence>
<feature type="region of interest" description="Disordered" evidence="1">
    <location>
        <begin position="81"/>
        <end position="101"/>
    </location>
</feature>
<accession>A0A1Y5WX95</accession>
<name>A0A1Y5WX95_KIBAR</name>
<evidence type="ECO:0000313" key="2">
    <source>
        <dbReference type="EMBL" id="SMC54760.1"/>
    </source>
</evidence>
<protein>
    <submittedName>
        <fullName evidence="2">Uncharacterized protein</fullName>
    </submittedName>
</protein>
<dbReference type="AlphaFoldDB" id="A0A1Y5WX95"/>
<gene>
    <name evidence="2" type="ORF">SAMN05661093_00513</name>
</gene>
<evidence type="ECO:0000256" key="1">
    <source>
        <dbReference type="SAM" id="MobiDB-lite"/>
    </source>
</evidence>
<dbReference type="EMBL" id="FWXV01000001">
    <property type="protein sequence ID" value="SMC54760.1"/>
    <property type="molecule type" value="Genomic_DNA"/>
</dbReference>
<feature type="compositionally biased region" description="Polar residues" evidence="1">
    <location>
        <begin position="85"/>
        <end position="101"/>
    </location>
</feature>
<dbReference type="Proteomes" id="UP000192674">
    <property type="component" value="Unassembled WGS sequence"/>
</dbReference>